<reference evidence="3" key="1">
    <citation type="journal article" date="2015" name="Genome Announc.">
        <title>Draft genome sequence of the fungus Penicillium brasilianum MG11.</title>
        <authorList>
            <person name="Horn F."/>
            <person name="Linde J."/>
            <person name="Mattern D.J."/>
            <person name="Walther G."/>
            <person name="Guthke R."/>
            <person name="Brakhage A.A."/>
            <person name="Valiante V."/>
        </authorList>
    </citation>
    <scope>NUCLEOTIDE SEQUENCE [LARGE SCALE GENOMIC DNA]</scope>
    <source>
        <strain evidence="3">MG11</strain>
    </source>
</reference>
<proteinExistence type="predicted"/>
<evidence type="ECO:0000313" key="3">
    <source>
        <dbReference type="Proteomes" id="UP000042958"/>
    </source>
</evidence>
<evidence type="ECO:0000313" key="2">
    <source>
        <dbReference type="EMBL" id="CEJ59683.1"/>
    </source>
</evidence>
<protein>
    <submittedName>
        <fullName evidence="2">Uncharacterized protein</fullName>
    </submittedName>
</protein>
<accession>A0A0F7TSC5</accession>
<feature type="signal peptide" evidence="1">
    <location>
        <begin position="1"/>
        <end position="20"/>
    </location>
</feature>
<organism evidence="2 3">
    <name type="scientific">Penicillium brasilianum</name>
    <dbReference type="NCBI Taxonomy" id="104259"/>
    <lineage>
        <taxon>Eukaryota</taxon>
        <taxon>Fungi</taxon>
        <taxon>Dikarya</taxon>
        <taxon>Ascomycota</taxon>
        <taxon>Pezizomycotina</taxon>
        <taxon>Eurotiomycetes</taxon>
        <taxon>Eurotiomycetidae</taxon>
        <taxon>Eurotiales</taxon>
        <taxon>Aspergillaceae</taxon>
        <taxon>Penicillium</taxon>
    </lineage>
</organism>
<dbReference type="EMBL" id="CDHK01000007">
    <property type="protein sequence ID" value="CEJ59683.1"/>
    <property type="molecule type" value="Genomic_DNA"/>
</dbReference>
<dbReference type="OrthoDB" id="3497702at2759"/>
<feature type="chain" id="PRO_5002522734" evidence="1">
    <location>
        <begin position="21"/>
        <end position="134"/>
    </location>
</feature>
<name>A0A0F7TSC5_PENBI</name>
<dbReference type="AlphaFoldDB" id="A0A0F7TSC5"/>
<sequence length="134" mass="14208">MHFSNAAALTSALFSTIAFAAPAAEFGWTPLTATVQLANDQTGANANVVIPIDGVKRPVQELWGNTAVAYNGLVFASSAQLTGFQQTTVCTITQEWPNLIASLDAEITSLSLGRPVDLCSAYIVCECEGMEDFF</sequence>
<keyword evidence="3" id="KW-1185">Reference proteome</keyword>
<dbReference type="Proteomes" id="UP000042958">
    <property type="component" value="Unassembled WGS sequence"/>
</dbReference>
<gene>
    <name evidence="2" type="ORF">PMG11_08295</name>
</gene>
<keyword evidence="1" id="KW-0732">Signal</keyword>
<evidence type="ECO:0000256" key="1">
    <source>
        <dbReference type="SAM" id="SignalP"/>
    </source>
</evidence>